<sequence>MAASSHTSPLEQLAMSDCAFAGTLPLALLMFAALGWLLRYKRQRLYQIEIGRCRPPRDTFSCINPRAP</sequence>
<proteinExistence type="predicted"/>
<protein>
    <submittedName>
        <fullName evidence="2">Uncharacterized protein</fullName>
    </submittedName>
</protein>
<comment type="caution">
    <text evidence="2">The sequence shown here is derived from an EMBL/GenBank/DDBJ whole genome shotgun (WGS) entry which is preliminary data.</text>
</comment>
<keyword evidence="1" id="KW-0472">Membrane</keyword>
<name>A0ABQ2GW56_9PSED</name>
<accession>A0ABQ2GW56</accession>
<feature type="transmembrane region" description="Helical" evidence="1">
    <location>
        <begin position="20"/>
        <end position="38"/>
    </location>
</feature>
<reference evidence="3" key="1">
    <citation type="journal article" date="2019" name="Int. J. Syst. Evol. Microbiol.">
        <title>The Global Catalogue of Microorganisms (GCM) 10K type strain sequencing project: providing services to taxonomists for standard genome sequencing and annotation.</title>
        <authorList>
            <consortium name="The Broad Institute Genomics Platform"/>
            <consortium name="The Broad Institute Genome Sequencing Center for Infectious Disease"/>
            <person name="Wu L."/>
            <person name="Ma J."/>
        </authorList>
    </citation>
    <scope>NUCLEOTIDE SEQUENCE [LARGE SCALE GENOMIC DNA]</scope>
    <source>
        <strain evidence="3">JCM 13501</strain>
    </source>
</reference>
<keyword evidence="1" id="KW-1133">Transmembrane helix</keyword>
<dbReference type="Proteomes" id="UP000616499">
    <property type="component" value="Unassembled WGS sequence"/>
</dbReference>
<dbReference type="RefSeq" id="WP_188866886.1">
    <property type="nucleotide sequence ID" value="NZ_BMNW01000006.1"/>
</dbReference>
<gene>
    <name evidence="2" type="ORF">GCM10009425_29540</name>
</gene>
<evidence type="ECO:0000256" key="1">
    <source>
        <dbReference type="SAM" id="Phobius"/>
    </source>
</evidence>
<organism evidence="2 3">
    <name type="scientific">Pseudomonas asuensis</name>
    <dbReference type="NCBI Taxonomy" id="1825787"/>
    <lineage>
        <taxon>Bacteria</taxon>
        <taxon>Pseudomonadati</taxon>
        <taxon>Pseudomonadota</taxon>
        <taxon>Gammaproteobacteria</taxon>
        <taxon>Pseudomonadales</taxon>
        <taxon>Pseudomonadaceae</taxon>
        <taxon>Pseudomonas</taxon>
    </lineage>
</organism>
<evidence type="ECO:0000313" key="3">
    <source>
        <dbReference type="Proteomes" id="UP000616499"/>
    </source>
</evidence>
<keyword evidence="1" id="KW-0812">Transmembrane</keyword>
<dbReference type="EMBL" id="BMNW01000006">
    <property type="protein sequence ID" value="GGM16696.1"/>
    <property type="molecule type" value="Genomic_DNA"/>
</dbReference>
<keyword evidence="3" id="KW-1185">Reference proteome</keyword>
<evidence type="ECO:0000313" key="2">
    <source>
        <dbReference type="EMBL" id="GGM16696.1"/>
    </source>
</evidence>